<accession>A0A979GQG8</accession>
<reference evidence="2" key="1">
    <citation type="submission" date="2009-08" db="EMBL/GenBank/DDBJ databases">
        <title>The complete genome of Chitinophaga pinensis DSM 2588.</title>
        <authorList>
            <consortium name="US DOE Joint Genome Institute (JGI-PGF)"/>
            <person name="Lucas S."/>
            <person name="Copeland A."/>
            <person name="Lapidus A."/>
            <person name="Glavina del Rio T."/>
            <person name="Dalin E."/>
            <person name="Tice H."/>
            <person name="Bruce D."/>
            <person name="Goodwin L."/>
            <person name="Pitluck S."/>
            <person name="Kyrpides N."/>
            <person name="Mavromatis K."/>
            <person name="Ivanova N."/>
            <person name="Mikhailova N."/>
            <person name="Sims D."/>
            <person name="Meinche L."/>
            <person name="Brettin T."/>
            <person name="Detter J.C."/>
            <person name="Han C."/>
            <person name="Larimer F."/>
            <person name="Land M."/>
            <person name="Hauser L."/>
            <person name="Markowitz V."/>
            <person name="Cheng J.-F."/>
            <person name="Hugenholtz P."/>
            <person name="Woyke T."/>
            <person name="Wu D."/>
            <person name="Spring S."/>
            <person name="Klenk H.-P."/>
            <person name="Eisen J.A."/>
        </authorList>
    </citation>
    <scope>NUCLEOTIDE SEQUENCE [LARGE SCALE GENOMIC DNA]</scope>
    <source>
        <strain evidence="2">ATCC 43595 / DSM 2588 / LMG 13176 / NBRC 15968 / NCIMB 11800 / UQM 2034</strain>
    </source>
</reference>
<gene>
    <name evidence="1" type="ordered locus">Cpin_2534</name>
</gene>
<dbReference type="RefSeq" id="WP_012790194.1">
    <property type="nucleotide sequence ID" value="NC_013132.1"/>
</dbReference>
<dbReference type="Proteomes" id="UP000002215">
    <property type="component" value="Chromosome"/>
</dbReference>
<dbReference type="KEGG" id="cpi:Cpin_2534"/>
<reference evidence="1 2" key="2">
    <citation type="journal article" date="2010" name="Stand. Genomic Sci.">
        <title>Complete genome sequence of Chitinophaga pinensis type strain (UQM 2034).</title>
        <authorList>
            <person name="Glavina Del Rio T."/>
            <person name="Abt B."/>
            <person name="Spring S."/>
            <person name="Lapidus A."/>
            <person name="Nolan M."/>
            <person name="Tice H."/>
            <person name="Copeland A."/>
            <person name="Cheng J.F."/>
            <person name="Chen F."/>
            <person name="Bruce D."/>
            <person name="Goodwin L."/>
            <person name="Pitluck S."/>
            <person name="Ivanova N."/>
            <person name="Mavromatis K."/>
            <person name="Mikhailova N."/>
            <person name="Pati A."/>
            <person name="Chen A."/>
            <person name="Palaniappan K."/>
            <person name="Land M."/>
            <person name="Hauser L."/>
            <person name="Chang Y.J."/>
            <person name="Jeffries C.D."/>
            <person name="Chain P."/>
            <person name="Saunders E."/>
            <person name="Detter J.C."/>
            <person name="Brettin T."/>
            <person name="Rohde M."/>
            <person name="Goker M."/>
            <person name="Bristow J."/>
            <person name="Eisen J.A."/>
            <person name="Markowitz V."/>
            <person name="Hugenholtz P."/>
            <person name="Kyrpides N.C."/>
            <person name="Klenk H.P."/>
            <person name="Lucas S."/>
        </authorList>
    </citation>
    <scope>NUCLEOTIDE SEQUENCE [LARGE SCALE GENOMIC DNA]</scope>
    <source>
        <strain evidence="2">ATCC 43595 / DSM 2588 / LMG 13176 / NBRC 15968 / NCIMB 11800 / UQM 2034</strain>
    </source>
</reference>
<proteinExistence type="predicted"/>
<dbReference type="OrthoDB" id="9950490at2"/>
<dbReference type="EMBL" id="CP001699">
    <property type="protein sequence ID" value="ACU60018.1"/>
    <property type="molecule type" value="Genomic_DNA"/>
</dbReference>
<dbReference type="AlphaFoldDB" id="A0A979GQG8"/>
<name>A0A979GQG8_CHIPD</name>
<protein>
    <submittedName>
        <fullName evidence="1">Uncharacterized protein</fullName>
    </submittedName>
</protein>
<evidence type="ECO:0000313" key="1">
    <source>
        <dbReference type="EMBL" id="ACU60018.1"/>
    </source>
</evidence>
<organism evidence="1 2">
    <name type="scientific">Chitinophaga pinensis (strain ATCC 43595 / DSM 2588 / LMG 13176 / NBRC 15968 / NCIMB 11800 / UQM 2034)</name>
    <dbReference type="NCBI Taxonomy" id="485918"/>
    <lineage>
        <taxon>Bacteria</taxon>
        <taxon>Pseudomonadati</taxon>
        <taxon>Bacteroidota</taxon>
        <taxon>Chitinophagia</taxon>
        <taxon>Chitinophagales</taxon>
        <taxon>Chitinophagaceae</taxon>
        <taxon>Chitinophaga</taxon>
    </lineage>
</organism>
<sequence length="69" mass="7623">MEINGKFSKEIIDKFHEIHDGNNDNLKNIPPVFLKAGMGYMDILVLTRAELGLGLGEAIMLLEIPDAVV</sequence>
<evidence type="ECO:0000313" key="2">
    <source>
        <dbReference type="Proteomes" id="UP000002215"/>
    </source>
</evidence>